<dbReference type="EMBL" id="CARXXK010000003">
    <property type="protein sequence ID" value="CAI6364322.1"/>
    <property type="molecule type" value="Genomic_DNA"/>
</dbReference>
<dbReference type="PANTHER" id="PTHR47331">
    <property type="entry name" value="PHD-TYPE DOMAIN-CONTAINING PROTEIN"/>
    <property type="match status" value="1"/>
</dbReference>
<evidence type="ECO:0008006" key="4">
    <source>
        <dbReference type="Google" id="ProtNLM"/>
    </source>
</evidence>
<reference evidence="2 3" key="1">
    <citation type="submission" date="2023-01" db="EMBL/GenBank/DDBJ databases">
        <authorList>
            <person name="Whitehead M."/>
        </authorList>
    </citation>
    <scope>NUCLEOTIDE SEQUENCE [LARGE SCALE GENOMIC DNA]</scope>
</reference>
<dbReference type="Gene3D" id="3.30.70.270">
    <property type="match status" value="1"/>
</dbReference>
<gene>
    <name evidence="2" type="ORF">MEUPH1_LOCUS19163</name>
</gene>
<dbReference type="InterPro" id="IPR043502">
    <property type="entry name" value="DNA/RNA_pol_sf"/>
</dbReference>
<dbReference type="Pfam" id="PF03564">
    <property type="entry name" value="DUF1759"/>
    <property type="match status" value="1"/>
</dbReference>
<accession>A0AAV0X930</accession>
<dbReference type="SUPFAM" id="SSF56672">
    <property type="entry name" value="DNA/RNA polymerases"/>
    <property type="match status" value="1"/>
</dbReference>
<evidence type="ECO:0000256" key="1">
    <source>
        <dbReference type="SAM" id="MobiDB-lite"/>
    </source>
</evidence>
<dbReference type="Gene3D" id="3.10.10.10">
    <property type="entry name" value="HIV Type 1 Reverse Transcriptase, subunit A, domain 1"/>
    <property type="match status" value="1"/>
</dbReference>
<feature type="compositionally biased region" description="Low complexity" evidence="1">
    <location>
        <begin position="406"/>
        <end position="422"/>
    </location>
</feature>
<dbReference type="PANTHER" id="PTHR47331:SF5">
    <property type="entry name" value="RIBONUCLEASE H"/>
    <property type="match status" value="1"/>
</dbReference>
<proteinExistence type="predicted"/>
<protein>
    <recommendedName>
        <fullName evidence="4">Peptidase aspartic putative domain-containing protein</fullName>
    </recommendedName>
</protein>
<dbReference type="Pfam" id="PF05380">
    <property type="entry name" value="Peptidase_A17"/>
    <property type="match status" value="1"/>
</dbReference>
<sequence length="1365" mass="154654">MALSTGDQERIQRTLKRNIIKRDVALDQLSILCGLVTEAKNNHDVIPDVQARATDLELYLTDLRLEQDAILENLIDLGRDSEYAVHAIIGKKAVDTYYSIKAAISVLGLNQRESSNTISMPSVHLPKISLPAFNGEIRQWCTYRDTFMSLVHNNRQISIIQKFHYLVLTVSGPAVTIVRSLPLTENNYPIVWDALIDRYNNKRELLDAHLDAIFQFNPLTKESLPELQRFLGTFTENIAAIDALDIDNVSAYLLFYIASRVLDSTTIQLFEFEHHDTELPTFEMLSEFVKIRCQVLKNSTLSSIHPGKSYDTAKKQFKHKSSFTVSTNYTAACVLCKDSHPIYQCPKFVQKNVKQRFKFARDRHLCMNCLSNSHKTSECSSIHKFKHCASKHHSLLHLGTIKSHASSSTTSSSPSTSEITPPTNNPPHDSPFVGTTNTLTNVILGTAVVRIQNNHGEWKHTRVLLDPGSQVSVITNACASRLGLKRRQCNTIVTGLSQTPGPITKGSTDCILIPHNSMGPQIPCQPVILSRISGLMPNTALPPRIRATYVNYGLADPQFDIPHQIDFLLGADIYPYILGHCSQVVHTPGMPSIYETILGWIVLGQSNTKFDSSPLSLVLSSQPSINDLIRQFWEVEEPTPLNKSFNSDKKCEDHFLRTTSRDEKGRYSIALPFKEQASTLGDSRVMAVSRFLNLERKLIKDPVVYEQYRQFMQEYESLGHMREATCPGKYHIPHHAVIKQENNKIKLRVVFDASAKSSSGVSLNDILHVGPKLQTDISDLLHRCRLHKFMFTADICKMYRQITVIPEDRQYQHIIWRPHIERPLLEYELNTITYGISSSPFQAIRVLHQLEREEGSKYPSVANTLSAQTYVDDIISGANTVESVIKHQHEVTQLLLGAGFELKKWSSNCDELLHNIPPEDRAMNITFEPKDSYSTKILGLQWDPSSDIFSYHTSTLSLTTPYTKRSILSTIAKLYDPLGLLGPIIFWAKCFMQSIWQANIQWDEQIPEVLADTWKRFSVEIPLVSQIKLRRYIDCSQTGTTQLLGFSDASKKGYAATVYLRHIHDNDQISVYLITAKSKVAPLKITNQKNEFTIPRLELCGALLLSQTLNRLKTTFSNSFTISAVHAWTDSRIVLSWLTSEQTEFKIFVTNRLAKIAELIPMCNWHFISSELNPADCVSRGLFPSEAIDHKLYWNGPPFLTLPECEWPVTFFEPILPSLLPEVKAKCPISLTTLTTNSSVNDKEWVTRFSSLTRLQRVMAYVYRFIRHTRTSCIMTGPLTLVELQNALTPIIKITQQQYFSELIKTLQKPDNNISPRSLAQLAPFLDEKMVIRVGGRLRNSQLSEESRHPILLPKTILLPIDKSP</sequence>
<dbReference type="InterPro" id="IPR005312">
    <property type="entry name" value="DUF1759"/>
</dbReference>
<evidence type="ECO:0000313" key="3">
    <source>
        <dbReference type="Proteomes" id="UP001160148"/>
    </source>
</evidence>
<dbReference type="InterPro" id="IPR008042">
    <property type="entry name" value="Retrotrans_Pao"/>
</dbReference>
<dbReference type="Proteomes" id="UP001160148">
    <property type="component" value="Unassembled WGS sequence"/>
</dbReference>
<comment type="caution">
    <text evidence="2">The sequence shown here is derived from an EMBL/GenBank/DDBJ whole genome shotgun (WGS) entry which is preliminary data.</text>
</comment>
<evidence type="ECO:0000313" key="2">
    <source>
        <dbReference type="EMBL" id="CAI6364322.1"/>
    </source>
</evidence>
<feature type="region of interest" description="Disordered" evidence="1">
    <location>
        <begin position="404"/>
        <end position="432"/>
    </location>
</feature>
<organism evidence="2 3">
    <name type="scientific">Macrosiphum euphorbiae</name>
    <name type="common">potato aphid</name>
    <dbReference type="NCBI Taxonomy" id="13131"/>
    <lineage>
        <taxon>Eukaryota</taxon>
        <taxon>Metazoa</taxon>
        <taxon>Ecdysozoa</taxon>
        <taxon>Arthropoda</taxon>
        <taxon>Hexapoda</taxon>
        <taxon>Insecta</taxon>
        <taxon>Pterygota</taxon>
        <taxon>Neoptera</taxon>
        <taxon>Paraneoptera</taxon>
        <taxon>Hemiptera</taxon>
        <taxon>Sternorrhyncha</taxon>
        <taxon>Aphidomorpha</taxon>
        <taxon>Aphidoidea</taxon>
        <taxon>Aphididae</taxon>
        <taxon>Macrosiphini</taxon>
        <taxon>Macrosiphum</taxon>
    </lineage>
</organism>
<dbReference type="GO" id="GO:0071897">
    <property type="term" value="P:DNA biosynthetic process"/>
    <property type="evidence" value="ECO:0007669"/>
    <property type="project" value="UniProtKB-ARBA"/>
</dbReference>
<dbReference type="InterPro" id="IPR043128">
    <property type="entry name" value="Rev_trsase/Diguanyl_cyclase"/>
</dbReference>
<keyword evidence="3" id="KW-1185">Reference proteome</keyword>
<name>A0AAV0X930_9HEMI</name>